<dbReference type="InterPro" id="IPR003825">
    <property type="entry name" value="Colicin-V_CvpA"/>
</dbReference>
<evidence type="ECO:0000256" key="3">
    <source>
        <dbReference type="ARBA" id="ARBA00022989"/>
    </source>
</evidence>
<evidence type="ECO:0000256" key="1">
    <source>
        <dbReference type="ARBA" id="ARBA00004141"/>
    </source>
</evidence>
<evidence type="ECO:0000313" key="8">
    <source>
        <dbReference type="Proteomes" id="UP000594778"/>
    </source>
</evidence>
<accession>A0A080NMR2</accession>
<reference evidence="7 8" key="1">
    <citation type="submission" date="2020-12" db="EMBL/GenBank/DDBJ databases">
        <title>FDA dAtabase for Regulatory Grade micrObial Sequences (FDA-ARGOS): Supporting development and validation of Infectious Disease Dx tests.</title>
        <authorList>
            <person name="Sproer C."/>
            <person name="Gronow S."/>
            <person name="Severitt S."/>
            <person name="Schroder I."/>
            <person name="Tallon L."/>
            <person name="Sadzewicz L."/>
            <person name="Zhao X."/>
            <person name="Boylan J."/>
            <person name="Ott S."/>
            <person name="Bowen H."/>
            <person name="Vavikolanu K."/>
            <person name="Mehta A."/>
            <person name="Aluvathingal J."/>
            <person name="Nadendla S."/>
            <person name="Lowell S."/>
            <person name="Myers T."/>
            <person name="Yan Y."/>
            <person name="Sichtig H."/>
        </authorList>
    </citation>
    <scope>NUCLEOTIDE SEQUENCE [LARGE SCALE GENOMIC DNA]</scope>
    <source>
        <strain evidence="7 8">FDAARGOS_909</strain>
    </source>
</reference>
<keyword evidence="3 5" id="KW-1133">Transmembrane helix</keyword>
<feature type="transmembrane region" description="Helical" evidence="5">
    <location>
        <begin position="64"/>
        <end position="81"/>
    </location>
</feature>
<dbReference type="EMBL" id="CP065668">
    <property type="protein sequence ID" value="QPS08440.1"/>
    <property type="molecule type" value="Genomic_DNA"/>
</dbReference>
<dbReference type="PANTHER" id="PTHR36926">
    <property type="entry name" value="COLICIN V PRODUCTION PROTEIN"/>
    <property type="match status" value="1"/>
</dbReference>
<protein>
    <submittedName>
        <fullName evidence="7">CvpA family protein</fullName>
    </submittedName>
</protein>
<evidence type="ECO:0000313" key="6">
    <source>
        <dbReference type="EMBL" id="MDX4952656.1"/>
    </source>
</evidence>
<keyword evidence="2 5" id="KW-0812">Transmembrane</keyword>
<dbReference type="OMA" id="FTWVDWA"/>
<gene>
    <name evidence="7" type="ORF">I6G66_30050</name>
    <name evidence="6" type="ORF">SGN30_04385</name>
</gene>
<organism evidence="7 8">
    <name type="scientific">Delftia acidovorans</name>
    <name type="common">Pseudomonas acidovorans</name>
    <name type="synonym">Comamonas acidovorans</name>
    <dbReference type="NCBI Taxonomy" id="80866"/>
    <lineage>
        <taxon>Bacteria</taxon>
        <taxon>Pseudomonadati</taxon>
        <taxon>Pseudomonadota</taxon>
        <taxon>Betaproteobacteria</taxon>
        <taxon>Burkholderiales</taxon>
        <taxon>Comamonadaceae</taxon>
        <taxon>Delftia</taxon>
    </lineage>
</organism>
<dbReference type="Proteomes" id="UP001287445">
    <property type="component" value="Unassembled WGS sequence"/>
</dbReference>
<keyword evidence="4 5" id="KW-0472">Membrane</keyword>
<feature type="transmembrane region" description="Helical" evidence="5">
    <location>
        <begin position="32"/>
        <end position="52"/>
    </location>
</feature>
<sequence>MSTVDWVLLACVLASMLLGAWRGLVYEVLSLLGWLVAFVVARIWAADVALWLPMQDWDMQLRYAAGFVLLFVLALFGWGLVSWLSRRLIEAVGLRPVDRTLGALFGVLRGALLALVATMVISYTPLHQGQWWQDSALAPWLMQALAVVLPQLPQEWGRYLPAA</sequence>
<evidence type="ECO:0000313" key="7">
    <source>
        <dbReference type="EMBL" id="QPS08440.1"/>
    </source>
</evidence>
<dbReference type="GO" id="GO:0009403">
    <property type="term" value="P:toxin biosynthetic process"/>
    <property type="evidence" value="ECO:0007669"/>
    <property type="project" value="InterPro"/>
</dbReference>
<dbReference type="GeneID" id="24116260"/>
<comment type="subcellular location">
    <subcellularLocation>
        <location evidence="1">Membrane</location>
        <topology evidence="1">Multi-pass membrane protein</topology>
    </subcellularLocation>
</comment>
<evidence type="ECO:0000256" key="4">
    <source>
        <dbReference type="ARBA" id="ARBA00023136"/>
    </source>
</evidence>
<evidence type="ECO:0000256" key="2">
    <source>
        <dbReference type="ARBA" id="ARBA00022692"/>
    </source>
</evidence>
<dbReference type="Pfam" id="PF02674">
    <property type="entry name" value="Colicin_V"/>
    <property type="match status" value="1"/>
</dbReference>
<dbReference type="PANTHER" id="PTHR36926:SF1">
    <property type="entry name" value="COLICIN V PRODUCTION PROTEIN"/>
    <property type="match status" value="1"/>
</dbReference>
<dbReference type="RefSeq" id="WP_012206569.1">
    <property type="nucleotide sequence ID" value="NZ_CAGKLB010000039.1"/>
</dbReference>
<evidence type="ECO:0000256" key="5">
    <source>
        <dbReference type="SAM" id="Phobius"/>
    </source>
</evidence>
<feature type="transmembrane region" description="Helical" evidence="5">
    <location>
        <begin position="101"/>
        <end position="123"/>
    </location>
</feature>
<dbReference type="Proteomes" id="UP000594778">
    <property type="component" value="Chromosome"/>
</dbReference>
<reference evidence="6" key="2">
    <citation type="submission" date="2023-11" db="EMBL/GenBank/DDBJ databases">
        <title>Identification and selenium tolerance of Delftia acidovorans R3-25.</title>
        <authorList>
            <person name="Zhang S."/>
            <person name="Liu Y."/>
            <person name="Guo Y."/>
        </authorList>
    </citation>
    <scope>NUCLEOTIDE SEQUENCE</scope>
    <source>
        <strain evidence="6">R3-25</strain>
    </source>
</reference>
<dbReference type="EMBL" id="JAWWMZ010000002">
    <property type="protein sequence ID" value="MDX4952656.1"/>
    <property type="molecule type" value="Genomic_DNA"/>
</dbReference>
<dbReference type="AlphaFoldDB" id="A0A080NMR2"/>
<dbReference type="InterPro" id="IPR052719">
    <property type="entry name" value="CvpA-like"/>
</dbReference>
<dbReference type="GO" id="GO:0016020">
    <property type="term" value="C:membrane"/>
    <property type="evidence" value="ECO:0007669"/>
    <property type="project" value="UniProtKB-SubCell"/>
</dbReference>
<name>A0A080NMR2_DELAC</name>
<proteinExistence type="predicted"/>